<proteinExistence type="predicted"/>
<sequence>MLNQLKALLGNGQLRQKLKAVASLEEAISLIKTVGVGQEHQAFSEGLSTLVKTGFEPLNEEDLLTIAGGWASQFPSPITEAPPCA</sequence>
<dbReference type="EMBL" id="JADOES010000016">
    <property type="protein sequence ID" value="MBT9315795.1"/>
    <property type="molecule type" value="Genomic_DNA"/>
</dbReference>
<evidence type="ECO:0000313" key="2">
    <source>
        <dbReference type="Proteomes" id="UP000717364"/>
    </source>
</evidence>
<keyword evidence="2" id="KW-1185">Reference proteome</keyword>
<reference evidence="1" key="1">
    <citation type="submission" date="2020-11" db="EMBL/GenBank/DDBJ databases">
        <authorList>
            <person name="Konstantinou D."/>
            <person name="Gkelis S."/>
            <person name="Popin R."/>
            <person name="Fewer D."/>
            <person name="Sivonen K."/>
        </authorList>
    </citation>
    <scope>NUCLEOTIDE SEQUENCE</scope>
    <source>
        <strain evidence="1">TAU-MAC 1115</strain>
    </source>
</reference>
<gene>
    <name evidence="1" type="ORF">IXB50_10190</name>
</gene>
<protein>
    <submittedName>
        <fullName evidence="1">Uncharacterized protein</fullName>
    </submittedName>
</protein>
<dbReference type="Proteomes" id="UP000717364">
    <property type="component" value="Unassembled WGS sequence"/>
</dbReference>
<reference evidence="1" key="2">
    <citation type="journal article" date="2021" name="Mar. Drugs">
        <title>Genome Reduction and Secondary Metabolism of the Marine Sponge-Associated Cyanobacterium Leptothoe.</title>
        <authorList>
            <person name="Konstantinou D."/>
            <person name="Popin R.V."/>
            <person name="Fewer D.P."/>
            <person name="Sivonen K."/>
            <person name="Gkelis S."/>
        </authorList>
    </citation>
    <scope>NUCLEOTIDE SEQUENCE</scope>
    <source>
        <strain evidence="1">TAU-MAC 1115</strain>
    </source>
</reference>
<accession>A0A947DFG4</accession>
<name>A0A947DFG4_9CYAN</name>
<evidence type="ECO:0000313" key="1">
    <source>
        <dbReference type="EMBL" id="MBT9315795.1"/>
    </source>
</evidence>
<dbReference type="RefSeq" id="WP_215608864.1">
    <property type="nucleotide sequence ID" value="NZ_JADOES010000016.1"/>
</dbReference>
<comment type="caution">
    <text evidence="1">The sequence shown here is derived from an EMBL/GenBank/DDBJ whole genome shotgun (WGS) entry which is preliminary data.</text>
</comment>
<organism evidence="1 2">
    <name type="scientific">Leptothoe spongobia TAU-MAC 1115</name>
    <dbReference type="NCBI Taxonomy" id="1967444"/>
    <lineage>
        <taxon>Bacteria</taxon>
        <taxon>Bacillati</taxon>
        <taxon>Cyanobacteriota</taxon>
        <taxon>Cyanophyceae</taxon>
        <taxon>Nodosilineales</taxon>
        <taxon>Cymatolegaceae</taxon>
        <taxon>Leptothoe</taxon>
        <taxon>Leptothoe spongobia</taxon>
    </lineage>
</organism>
<dbReference type="AlphaFoldDB" id="A0A947DFG4"/>